<dbReference type="Proteomes" id="UP000094043">
    <property type="component" value="Chromosome 1"/>
</dbReference>
<dbReference type="InterPro" id="IPR009448">
    <property type="entry name" value="UDP-g_GGtrans"/>
</dbReference>
<dbReference type="SUPFAM" id="SSF53448">
    <property type="entry name" value="Nucleotide-diphospho-sugar transferases"/>
    <property type="match status" value="1"/>
</dbReference>
<feature type="domain" description="UDP-glucose:glycoprotein glucosyltransferase thioredoxin-like" evidence="14">
    <location>
        <begin position="716"/>
        <end position="955"/>
    </location>
</feature>
<dbReference type="InterPro" id="IPR040693">
    <property type="entry name" value="UGGT_TRXL_1"/>
</dbReference>
<evidence type="ECO:0000256" key="10">
    <source>
        <dbReference type="SAM" id="SignalP"/>
    </source>
</evidence>
<evidence type="ECO:0000259" key="13">
    <source>
        <dbReference type="Pfam" id="PF18402"/>
    </source>
</evidence>
<evidence type="ECO:0000256" key="9">
    <source>
        <dbReference type="SAM" id="MobiDB-lite"/>
    </source>
</evidence>
<evidence type="ECO:0000259" key="14">
    <source>
        <dbReference type="Pfam" id="PF18403"/>
    </source>
</evidence>
<feature type="domain" description="UGGT thioredoxin-like" evidence="12">
    <location>
        <begin position="292"/>
        <end position="415"/>
    </location>
</feature>
<evidence type="ECO:0000256" key="6">
    <source>
        <dbReference type="ARBA" id="ARBA00022729"/>
    </source>
</evidence>
<dbReference type="Gene3D" id="3.90.550.10">
    <property type="entry name" value="Spore Coat Polysaccharide Biosynthesis Protein SpsA, Chain A"/>
    <property type="match status" value="1"/>
</dbReference>
<evidence type="ECO:0000259" key="12">
    <source>
        <dbReference type="Pfam" id="PF18401"/>
    </source>
</evidence>
<feature type="region of interest" description="Disordered" evidence="9">
    <location>
        <begin position="819"/>
        <end position="839"/>
    </location>
</feature>
<keyword evidence="17" id="KW-1185">Reference proteome</keyword>
<sequence>MRTSATWVALGLAASTVVAFSPPVHVNLETAWPAPPLLLEILETVYDEEPQSYFPLLNLISSLPTNSTPEAIFTSTLDLIQAYSLLPSPASLSTFHLALSLHSTAPRIEAGYNWYETSVRRNEASLGVEGCQGWVEWRGKGFCDAEELRKDMQLSIEEKIHKLDQKPSLLPFDRIAPSQTAGPVSPQAVIYYTPEFKTSGELLNYLAYHASQYPEFTFIVRYLPPLVVRKSLPLAGWGVEMALKRTDYLVVDDRTAAESDNGQTTSKIFTRSKERDIFSHVLGDDPWSDLSAPLSTEEIEEIGLYASALIMSSNDPLDALIHLSQDFPKYSAALARQIKIPEVIKAKGRTIAVRGRGKEAFYVNGKSIGEDLNVYKLLDVLRRERQLALSLTCLGLTPAQSFSLLSDPVVGQMQAGDEMGENLVDASDRLEGGDVVVWWNDIEKDKRYRSWPKHVEGYMRPLYPGQYHTVRQNTFNLIFVLDLSRLSSLDLIASSVSTMIQRGIPIRFGIVPTFTIAEEDDSVKTARLFWYIVRTFGRGFTREFLQEIIKDTPRLKTSPDPKISLQTVKKAYDHLISESSKPALPFEEIVISADWDHHIEKTAKYLRRLLVDKSDTAEKNDAVGGLFINGKFMSLTGNWPAFVSQEMQLQLSHIQEQILAGTIPENVSTLFYDLPTTAKRRSAFVVPNKENKLEAFNLLEIFAGDVESKLGTAFIYPEGDRGTPISMWIIGNLDSEEGREMAKTALKHLQTPECASRLGFIHTPTSAGSCSSGEYCLSIVLYQLVSQNALALAKPADLLELISDLENFLTDKNGLYTDGVIESDPENPGAERNLENDPENNRQRYWEAKPLHAMTFGGWTSDNIAKSREAWTYGNNIARKLGIRNNGPHILVNGRLVGPVQKATFPLEDFDALEVYEHRKRVKPVIDLLKTMYDDITVFDKPTLADLISKTSSVLTAAYKSHEAEGIFVPVQSPRTRYYEKLDNGEMSFKVNVEETALLRVAVVMNPVSETAQKWASIIKTLAEMPNISISVYLEPEVQIEEIKLKRFYRSSVSSRLSFDVDGEVIGLGVTFDNLPSNPIYTMGLDIPPAWIVSPKTSLYDLDNLQLSSISNPISIFFQLKQLLIEGHAREDANVPPRGLQLQIIASNGQVAADTQVMANLGYLQFRAKPGYYSLSIRPGRGREVYELASAGAEGWDSPMIGQLRSEIALGQLEGQTIYPVFKRKEGMEKADVLAEVVERESFSKQVYGRMKSLLGLSSDPTLAKTEHAEINIFTVASGLLYERFVSIMVLSVMKHTNSSVKFWFIEIFLSPSFIDFLPKFAEEYGFQYEFVTYKWPHWLRAQNEKQRIIWAYKILFLDVLFPMSLEKVIFVDADQIIRTDMKELVDVDLHGRVYGYPPMGNSRTEMEGFRFWKSGYWKEALRGRPYHISALYVVDLKRFRQLATGDRLRGQYHALSADPNSLANLDQDLPNSMQDQIPIWTLDQDWLWCQTWCSDESLETAKTIDLCQNPLTKEPKLVRARQIPEWDSYDREIATFASRVFEGAESGALAADIDELNFEIKEKDENSNREGHKSGEMEVESDEAVEKQLHRDARVTDEL</sequence>
<dbReference type="GO" id="GO:0018279">
    <property type="term" value="P:protein N-linked glycosylation via asparagine"/>
    <property type="evidence" value="ECO:0007669"/>
    <property type="project" value="TreeGrafter"/>
</dbReference>
<dbReference type="GO" id="GO:0003980">
    <property type="term" value="F:UDP-glucose:glycoprotein glucosyltransferase activity"/>
    <property type="evidence" value="ECO:0007669"/>
    <property type="project" value="InterPro"/>
</dbReference>
<feature type="domain" description="UGGT thioredoxin-like" evidence="11">
    <location>
        <begin position="34"/>
        <end position="225"/>
    </location>
</feature>
<dbReference type="Pfam" id="PF18403">
    <property type="entry name" value="Thioredoxin_15"/>
    <property type="match status" value="1"/>
</dbReference>
<feature type="domain" description="UGGT thioredoxin-like" evidence="13">
    <location>
        <begin position="424"/>
        <end position="685"/>
    </location>
</feature>
<dbReference type="InterPro" id="IPR029044">
    <property type="entry name" value="Nucleotide-diphossugar_trans"/>
</dbReference>
<accession>A0AAJ8LVT7</accession>
<dbReference type="InterPro" id="IPR040497">
    <property type="entry name" value="Glyco_transf_24"/>
</dbReference>
<dbReference type="InterPro" id="IPR040525">
    <property type="entry name" value="UGGT_TRXL_4"/>
</dbReference>
<comment type="subcellular location">
    <subcellularLocation>
        <location evidence="2">Endoplasmic reticulum lumen</location>
    </subcellularLocation>
</comment>
<feature type="signal peptide" evidence="10">
    <location>
        <begin position="1"/>
        <end position="19"/>
    </location>
</feature>
<dbReference type="Pfam" id="PF18401">
    <property type="entry name" value="Thioredoxin_13"/>
    <property type="match status" value="1"/>
</dbReference>
<dbReference type="RefSeq" id="XP_066065911.1">
    <property type="nucleotide sequence ID" value="XM_066209814.1"/>
</dbReference>
<feature type="compositionally biased region" description="Basic and acidic residues" evidence="9">
    <location>
        <begin position="1562"/>
        <end position="1577"/>
    </location>
</feature>
<dbReference type="EMBL" id="CP143784">
    <property type="protein sequence ID" value="WVN85210.1"/>
    <property type="molecule type" value="Genomic_DNA"/>
</dbReference>
<dbReference type="GO" id="GO:0036503">
    <property type="term" value="P:ERAD pathway"/>
    <property type="evidence" value="ECO:0007669"/>
    <property type="project" value="TreeGrafter"/>
</dbReference>
<comment type="similarity">
    <text evidence="4">Belongs to the glycosyltransferase 8 family.</text>
</comment>
<dbReference type="GeneID" id="91084571"/>
<dbReference type="FunFam" id="3.90.550.10:FF:000065">
    <property type="entry name" value="UDP-glucose:glycoprotein glucosyltransferase, putative"/>
    <property type="match status" value="1"/>
</dbReference>
<organism evidence="16 17">
    <name type="scientific">Cryptococcus depauperatus CBS 7841</name>
    <dbReference type="NCBI Taxonomy" id="1295531"/>
    <lineage>
        <taxon>Eukaryota</taxon>
        <taxon>Fungi</taxon>
        <taxon>Dikarya</taxon>
        <taxon>Basidiomycota</taxon>
        <taxon>Agaricomycotina</taxon>
        <taxon>Tremellomycetes</taxon>
        <taxon>Tremellales</taxon>
        <taxon>Cryptococcaceae</taxon>
        <taxon>Cryptococcus</taxon>
    </lineage>
</organism>
<comment type="pathway">
    <text evidence="3">Protein modification; protein glycosylation.</text>
</comment>
<gene>
    <name evidence="16" type="ORF">L203_100355</name>
</gene>
<feature type="domain" description="Glucosyltransferase 24 catalytic" evidence="15">
    <location>
        <begin position="1271"/>
        <end position="1536"/>
    </location>
</feature>
<evidence type="ECO:0000256" key="1">
    <source>
        <dbReference type="ARBA" id="ARBA00001913"/>
    </source>
</evidence>
<name>A0AAJ8LVT7_9TREE</name>
<dbReference type="KEGG" id="cdep:91084571"/>
<evidence type="ECO:0008006" key="18">
    <source>
        <dbReference type="Google" id="ProtNLM"/>
    </source>
</evidence>
<dbReference type="PANTHER" id="PTHR11226:SF0">
    <property type="entry name" value="UDP-GLUCOSE:GLYCOPROTEIN GLUCOSYLTRANSFERASE"/>
    <property type="match status" value="1"/>
</dbReference>
<dbReference type="CDD" id="cd06432">
    <property type="entry name" value="GT8_HUGT1_C_like"/>
    <property type="match status" value="1"/>
</dbReference>
<evidence type="ECO:0000256" key="7">
    <source>
        <dbReference type="ARBA" id="ARBA00022824"/>
    </source>
</evidence>
<keyword evidence="7" id="KW-0256">Endoplasmic reticulum</keyword>
<dbReference type="InterPro" id="IPR040694">
    <property type="entry name" value="UGGT_TRXL_2"/>
</dbReference>
<evidence type="ECO:0000259" key="11">
    <source>
        <dbReference type="Pfam" id="PF18400"/>
    </source>
</evidence>
<dbReference type="Pfam" id="PF18404">
    <property type="entry name" value="Glyco_transf_24"/>
    <property type="match status" value="1"/>
</dbReference>
<evidence type="ECO:0000256" key="4">
    <source>
        <dbReference type="ARBA" id="ARBA00006351"/>
    </source>
</evidence>
<dbReference type="Pfam" id="PF18400">
    <property type="entry name" value="Thioredoxin_12"/>
    <property type="match status" value="1"/>
</dbReference>
<keyword evidence="8" id="KW-0325">Glycoprotein</keyword>
<evidence type="ECO:0000256" key="3">
    <source>
        <dbReference type="ARBA" id="ARBA00004922"/>
    </source>
</evidence>
<feature type="chain" id="PRO_5042472050" description="UDP-glucose:glycoprotein glucosyltransferase" evidence="10">
    <location>
        <begin position="20"/>
        <end position="1600"/>
    </location>
</feature>
<keyword evidence="6 10" id="KW-0732">Signal</keyword>
<dbReference type="InterPro" id="IPR040692">
    <property type="entry name" value="UGGT_TRXL_3"/>
</dbReference>
<feature type="compositionally biased region" description="Basic and acidic residues" evidence="9">
    <location>
        <begin position="1585"/>
        <end position="1600"/>
    </location>
</feature>
<reference evidence="16" key="2">
    <citation type="journal article" date="2022" name="Elife">
        <title>Obligate sexual reproduction of a homothallic fungus closely related to the Cryptococcus pathogenic species complex.</title>
        <authorList>
            <person name="Passer A.R."/>
            <person name="Clancey S.A."/>
            <person name="Shea T."/>
            <person name="David-Palma M."/>
            <person name="Averette A.F."/>
            <person name="Boekhout T."/>
            <person name="Porcel B.M."/>
            <person name="Nowrousian M."/>
            <person name="Cuomo C.A."/>
            <person name="Sun S."/>
            <person name="Heitman J."/>
            <person name="Coelho M.A."/>
        </authorList>
    </citation>
    <scope>NUCLEOTIDE SEQUENCE</scope>
    <source>
        <strain evidence="16">CBS 7841</strain>
    </source>
</reference>
<comment type="cofactor">
    <cofactor evidence="1">
        <name>Ca(2+)</name>
        <dbReference type="ChEBI" id="CHEBI:29108"/>
    </cofactor>
</comment>
<evidence type="ECO:0000256" key="8">
    <source>
        <dbReference type="ARBA" id="ARBA00023180"/>
    </source>
</evidence>
<reference evidence="16" key="3">
    <citation type="submission" date="2024-01" db="EMBL/GenBank/DDBJ databases">
        <authorList>
            <person name="Coelho M.A."/>
            <person name="David-Palma M."/>
            <person name="Shea T."/>
            <person name="Sun S."/>
            <person name="Cuomo C.A."/>
            <person name="Heitman J."/>
        </authorList>
    </citation>
    <scope>NUCLEOTIDE SEQUENCE</scope>
    <source>
        <strain evidence="16">CBS 7841</strain>
    </source>
</reference>
<reference evidence="16" key="1">
    <citation type="submission" date="2016-06" db="EMBL/GenBank/DDBJ databases">
        <authorList>
            <person name="Cuomo C."/>
            <person name="Litvintseva A."/>
            <person name="Heitman J."/>
            <person name="Chen Y."/>
            <person name="Sun S."/>
            <person name="Springer D."/>
            <person name="Dromer F."/>
            <person name="Young S."/>
            <person name="Zeng Q."/>
            <person name="Chapman S."/>
            <person name="Gujja S."/>
            <person name="Saif S."/>
            <person name="Birren B."/>
        </authorList>
    </citation>
    <scope>NUCLEOTIDE SEQUENCE</scope>
    <source>
        <strain evidence="16">CBS 7841</strain>
    </source>
</reference>
<evidence type="ECO:0000256" key="5">
    <source>
        <dbReference type="ARBA" id="ARBA00022679"/>
    </source>
</evidence>
<feature type="region of interest" description="Disordered" evidence="9">
    <location>
        <begin position="1562"/>
        <end position="1600"/>
    </location>
</feature>
<evidence type="ECO:0000313" key="17">
    <source>
        <dbReference type="Proteomes" id="UP000094043"/>
    </source>
</evidence>
<dbReference type="GO" id="GO:0005788">
    <property type="term" value="C:endoplasmic reticulum lumen"/>
    <property type="evidence" value="ECO:0007669"/>
    <property type="project" value="UniProtKB-SubCell"/>
</dbReference>
<dbReference type="GO" id="GO:0051082">
    <property type="term" value="F:unfolded protein binding"/>
    <property type="evidence" value="ECO:0007669"/>
    <property type="project" value="TreeGrafter"/>
</dbReference>
<evidence type="ECO:0000259" key="15">
    <source>
        <dbReference type="Pfam" id="PF18404"/>
    </source>
</evidence>
<dbReference type="PANTHER" id="PTHR11226">
    <property type="entry name" value="UDP-GLUCOSE GLYCOPROTEIN:GLUCOSYLTRANSFERASE"/>
    <property type="match status" value="1"/>
</dbReference>
<protein>
    <recommendedName>
        <fullName evidence="18">UDP-glucose:glycoprotein glucosyltransferase</fullName>
    </recommendedName>
</protein>
<keyword evidence="5" id="KW-0808">Transferase</keyword>
<proteinExistence type="inferred from homology"/>
<dbReference type="Pfam" id="PF06427">
    <property type="entry name" value="UDP-g_GGTase"/>
    <property type="match status" value="1"/>
</dbReference>
<evidence type="ECO:0000256" key="2">
    <source>
        <dbReference type="ARBA" id="ARBA00004319"/>
    </source>
</evidence>
<evidence type="ECO:0000313" key="16">
    <source>
        <dbReference type="EMBL" id="WVN85210.1"/>
    </source>
</evidence>
<dbReference type="Pfam" id="PF18402">
    <property type="entry name" value="Thioredoxin_14"/>
    <property type="match status" value="1"/>
</dbReference>